<comment type="caution">
    <text evidence="4">The sequence shown here is derived from an EMBL/GenBank/DDBJ whole genome shotgun (WGS) entry which is preliminary data.</text>
</comment>
<evidence type="ECO:0000256" key="2">
    <source>
        <dbReference type="SAM" id="MobiDB-lite"/>
    </source>
</evidence>
<feature type="coiled-coil region" evidence="1">
    <location>
        <begin position="115"/>
        <end position="149"/>
    </location>
</feature>
<keyword evidence="1" id="KW-0175">Coiled coil</keyword>
<dbReference type="Proteomes" id="UP001231518">
    <property type="component" value="Chromosome 12"/>
</dbReference>
<feature type="domain" description="FP protein C-terminal" evidence="3">
    <location>
        <begin position="265"/>
        <end position="316"/>
    </location>
</feature>
<feature type="region of interest" description="Disordered" evidence="2">
    <location>
        <begin position="1"/>
        <end position="25"/>
    </location>
</feature>
<proteinExistence type="predicted"/>
<protein>
    <recommendedName>
        <fullName evidence="3">FP protein C-terminal domain-containing protein</fullName>
    </recommendedName>
</protein>
<reference evidence="4" key="1">
    <citation type="submission" date="2023-03" db="EMBL/GenBank/DDBJ databases">
        <title>Chromosome-level genomes of two armyworms, Mythimna separata and Mythimna loreyi, provide insights into the biosynthesis and reception of sex pheromones.</title>
        <authorList>
            <person name="Zhao H."/>
        </authorList>
    </citation>
    <scope>NUCLEOTIDE SEQUENCE</scope>
    <source>
        <strain evidence="4">BeijingLab</strain>
        <tissue evidence="4">Pupa</tissue>
    </source>
</reference>
<dbReference type="Pfam" id="PF25298">
    <property type="entry name" value="Baculo_FP_2nd"/>
    <property type="match status" value="1"/>
</dbReference>
<dbReference type="AlphaFoldDB" id="A0AAD7YML5"/>
<evidence type="ECO:0000313" key="4">
    <source>
        <dbReference type="EMBL" id="KAJ8721308.1"/>
    </source>
</evidence>
<dbReference type="EMBL" id="JARGEI010000013">
    <property type="protein sequence ID" value="KAJ8721308.1"/>
    <property type="molecule type" value="Genomic_DNA"/>
</dbReference>
<gene>
    <name evidence="4" type="ORF">PYW07_002083</name>
</gene>
<evidence type="ECO:0000256" key="1">
    <source>
        <dbReference type="SAM" id="Coils"/>
    </source>
</evidence>
<evidence type="ECO:0000259" key="3">
    <source>
        <dbReference type="Pfam" id="PF25298"/>
    </source>
</evidence>
<name>A0AAD7YML5_MYTSE</name>
<organism evidence="4 5">
    <name type="scientific">Mythimna separata</name>
    <name type="common">Oriental armyworm</name>
    <name type="synonym">Pseudaletia separata</name>
    <dbReference type="NCBI Taxonomy" id="271217"/>
    <lineage>
        <taxon>Eukaryota</taxon>
        <taxon>Metazoa</taxon>
        <taxon>Ecdysozoa</taxon>
        <taxon>Arthropoda</taxon>
        <taxon>Hexapoda</taxon>
        <taxon>Insecta</taxon>
        <taxon>Pterygota</taxon>
        <taxon>Neoptera</taxon>
        <taxon>Endopterygota</taxon>
        <taxon>Lepidoptera</taxon>
        <taxon>Glossata</taxon>
        <taxon>Ditrysia</taxon>
        <taxon>Noctuoidea</taxon>
        <taxon>Noctuidae</taxon>
        <taxon>Noctuinae</taxon>
        <taxon>Hadenini</taxon>
        <taxon>Mythimna</taxon>
    </lineage>
</organism>
<dbReference type="InterPro" id="IPR057251">
    <property type="entry name" value="FP_C"/>
</dbReference>
<keyword evidence="5" id="KW-1185">Reference proteome</keyword>
<evidence type="ECO:0000313" key="5">
    <source>
        <dbReference type="Proteomes" id="UP001231518"/>
    </source>
</evidence>
<sequence length="320" mass="36672">MQRSPPNKFQKKPNTPMDQTQSEPNIIQAVNDPEFSNVHVRHKRPRCDSTSDQLDDFKQEIKDILASWQSEQEQTISKFMAEQKALVTKLVSDMADMKHQNLEIQKTNIGIEKSIASISDLYDDMKCQVKRLQDECGEYRKLAESLEKTVRDIQFKSRSSSIEIRNVPNQDKESSADLVKIMTAIGKTVDLPIAPSSIRDIHRIPGSSATKPIVVEFTSVNFKSDLISHVRGYNNKQKAKENKLNTELLGISGQKRAVYIDDHLTNSTKRLFYLAREYAKKHEFKFCWASNGNIFLRKQPGLQQILVKSEATLMELEEKK</sequence>
<accession>A0AAD7YML5</accession>